<dbReference type="PROSITE" id="PS51318">
    <property type="entry name" value="TAT"/>
    <property type="match status" value="1"/>
</dbReference>
<evidence type="ECO:0000256" key="4">
    <source>
        <dbReference type="SAM" id="SignalP"/>
    </source>
</evidence>
<comment type="similarity">
    <text evidence="2">Belongs to the bacterial solute-binding protein 5 family.</text>
</comment>
<dbReference type="PANTHER" id="PTHR30290:SF64">
    <property type="entry name" value="ABC TRANSPORTER PERIPLASMIC BINDING PROTEIN"/>
    <property type="match status" value="1"/>
</dbReference>
<protein>
    <recommendedName>
        <fullName evidence="5">Solute-binding protein family 5 domain-containing protein</fullName>
    </recommendedName>
</protein>
<dbReference type="Gene3D" id="3.40.190.10">
    <property type="entry name" value="Periplasmic binding protein-like II"/>
    <property type="match status" value="1"/>
</dbReference>
<sequence>MRLTRRDLLRSTAIAAATPALAPLAGVVPGALAQPAAAAAGEPAWRHGLSLFGELKYPAGFKHFDYVNPSAPKGGASRQAVFGTFDNLNTVVAGVKGSVAAAVDLIYDTLMASSLDEVSTEYGLLAEAVSYPDDFGAVTYRLRAGARWHDGKPVTPEDVIFAFDAFKKYSPQLSAYYRHVVKAEKTGERDVTFTFDQPGNRELPQIVGQLSVLPKHWWEGTDASGNKRDIGATTLEVPLGCGAYKVKDVVPGRSIAFERVKDYWGKDLPVNIGRDNFDELRYEYFRDSTVALEAFKADQMDWRSENSAKNWATAYDFPAVRDKRVVLEEFPIRSVGVMQAFAFNIRRDKFKDPRVRRAFNTAFDFEEMNKQIFFGQYKRIASYFEGTELASSGLPEGREREILESVKDKIPAEVFTKPYTNPVGGNPEAVRANLREGTRLLREAGYEIRNQKLVDGKTGEPYTVEFLASDPNSERFVLFYKPSLERLGITVSVRTVDDAQYENRMRQWDFDVTTAVWAESLSPGNEQRGFWGSQAADQPGSRNLIGIKDAGIDALIDKVIFATSRAELVAATRALDRVLLAHNFVVPQWTYGKARTARWDRFGRPETMPEYGMAAFPTIWWWDAAKATKTGGRS</sequence>
<dbReference type="InterPro" id="IPR030678">
    <property type="entry name" value="Peptide/Ni-bd"/>
</dbReference>
<dbReference type="GO" id="GO:0043190">
    <property type="term" value="C:ATP-binding cassette (ABC) transporter complex"/>
    <property type="evidence" value="ECO:0007669"/>
    <property type="project" value="InterPro"/>
</dbReference>
<gene>
    <name evidence="6" type="ORF">CH341_27280</name>
</gene>
<evidence type="ECO:0000256" key="1">
    <source>
        <dbReference type="ARBA" id="ARBA00004418"/>
    </source>
</evidence>
<keyword evidence="7" id="KW-1185">Reference proteome</keyword>
<dbReference type="PANTHER" id="PTHR30290">
    <property type="entry name" value="PERIPLASMIC BINDING COMPONENT OF ABC TRANSPORTER"/>
    <property type="match status" value="1"/>
</dbReference>
<name>A0A327KKK6_9BRAD</name>
<dbReference type="Proteomes" id="UP000249130">
    <property type="component" value="Unassembled WGS sequence"/>
</dbReference>
<keyword evidence="3 4" id="KW-0732">Signal</keyword>
<dbReference type="EMBL" id="NPEX01000337">
    <property type="protein sequence ID" value="RAI38751.1"/>
    <property type="molecule type" value="Genomic_DNA"/>
</dbReference>
<accession>A0A327KKK6</accession>
<evidence type="ECO:0000256" key="2">
    <source>
        <dbReference type="ARBA" id="ARBA00005695"/>
    </source>
</evidence>
<dbReference type="OrthoDB" id="9803988at2"/>
<dbReference type="GO" id="GO:0042884">
    <property type="term" value="P:microcin transport"/>
    <property type="evidence" value="ECO:0007669"/>
    <property type="project" value="TreeGrafter"/>
</dbReference>
<dbReference type="Pfam" id="PF00496">
    <property type="entry name" value="SBP_bac_5"/>
    <property type="match status" value="1"/>
</dbReference>
<dbReference type="GO" id="GO:0030288">
    <property type="term" value="C:outer membrane-bounded periplasmic space"/>
    <property type="evidence" value="ECO:0007669"/>
    <property type="project" value="TreeGrafter"/>
</dbReference>
<comment type="subcellular location">
    <subcellularLocation>
        <location evidence="1">Periplasm</location>
    </subcellularLocation>
</comment>
<evidence type="ECO:0000259" key="5">
    <source>
        <dbReference type="Pfam" id="PF00496"/>
    </source>
</evidence>
<organism evidence="6 7">
    <name type="scientific">Rhodoplanes roseus</name>
    <dbReference type="NCBI Taxonomy" id="29409"/>
    <lineage>
        <taxon>Bacteria</taxon>
        <taxon>Pseudomonadati</taxon>
        <taxon>Pseudomonadota</taxon>
        <taxon>Alphaproteobacteria</taxon>
        <taxon>Hyphomicrobiales</taxon>
        <taxon>Nitrobacteraceae</taxon>
        <taxon>Rhodoplanes</taxon>
    </lineage>
</organism>
<evidence type="ECO:0000313" key="7">
    <source>
        <dbReference type="Proteomes" id="UP000249130"/>
    </source>
</evidence>
<feature type="signal peptide" evidence="4">
    <location>
        <begin position="1"/>
        <end position="22"/>
    </location>
</feature>
<dbReference type="Gene3D" id="3.10.105.10">
    <property type="entry name" value="Dipeptide-binding Protein, Domain 3"/>
    <property type="match status" value="1"/>
</dbReference>
<dbReference type="InterPro" id="IPR006311">
    <property type="entry name" value="TAT_signal"/>
</dbReference>
<dbReference type="InterPro" id="IPR000914">
    <property type="entry name" value="SBP_5_dom"/>
</dbReference>
<dbReference type="SUPFAM" id="SSF53850">
    <property type="entry name" value="Periplasmic binding protein-like II"/>
    <property type="match status" value="1"/>
</dbReference>
<feature type="domain" description="Solute-binding protein family 5" evidence="5">
    <location>
        <begin position="123"/>
        <end position="532"/>
    </location>
</feature>
<dbReference type="GO" id="GO:1904680">
    <property type="term" value="F:peptide transmembrane transporter activity"/>
    <property type="evidence" value="ECO:0007669"/>
    <property type="project" value="TreeGrafter"/>
</dbReference>
<dbReference type="GO" id="GO:0015833">
    <property type="term" value="P:peptide transport"/>
    <property type="evidence" value="ECO:0007669"/>
    <property type="project" value="TreeGrafter"/>
</dbReference>
<evidence type="ECO:0000313" key="6">
    <source>
        <dbReference type="EMBL" id="RAI38751.1"/>
    </source>
</evidence>
<feature type="chain" id="PRO_5016364437" description="Solute-binding protein family 5 domain-containing protein" evidence="4">
    <location>
        <begin position="23"/>
        <end position="634"/>
    </location>
</feature>
<reference evidence="6 7" key="1">
    <citation type="submission" date="2017-07" db="EMBL/GenBank/DDBJ databases">
        <title>Draft Genome Sequences of Select Purple Nonsulfur Bacteria.</title>
        <authorList>
            <person name="Lasarre B."/>
            <person name="Mckinlay J.B."/>
        </authorList>
    </citation>
    <scope>NUCLEOTIDE SEQUENCE [LARGE SCALE GENOMIC DNA]</scope>
    <source>
        <strain evidence="6 7">DSM 5909</strain>
    </source>
</reference>
<dbReference type="CDD" id="cd08497">
    <property type="entry name" value="MbnE-like"/>
    <property type="match status" value="1"/>
</dbReference>
<comment type="caution">
    <text evidence="6">The sequence shown here is derived from an EMBL/GenBank/DDBJ whole genome shotgun (WGS) entry which is preliminary data.</text>
</comment>
<evidence type="ECO:0000256" key="3">
    <source>
        <dbReference type="ARBA" id="ARBA00022729"/>
    </source>
</evidence>
<dbReference type="AlphaFoldDB" id="A0A327KKK6"/>
<dbReference type="RefSeq" id="WP_111422138.1">
    <property type="nucleotide sequence ID" value="NZ_NPEX01000337.1"/>
</dbReference>
<dbReference type="PIRSF" id="PIRSF002741">
    <property type="entry name" value="MppA"/>
    <property type="match status" value="1"/>
</dbReference>
<dbReference type="InterPro" id="IPR039424">
    <property type="entry name" value="SBP_5"/>
</dbReference>
<proteinExistence type="inferred from homology"/>